<reference evidence="1 2" key="1">
    <citation type="submission" date="2018-06" db="EMBL/GenBank/DDBJ databases">
        <authorList>
            <consortium name="Pathogen Informatics"/>
            <person name="Doyle S."/>
        </authorList>
    </citation>
    <scope>NUCLEOTIDE SEQUENCE [LARGE SCALE GENOMIC DNA]</scope>
    <source>
        <strain evidence="1 2">NCTC13156</strain>
    </source>
</reference>
<dbReference type="SUPFAM" id="SSF55729">
    <property type="entry name" value="Acyl-CoA N-acyltransferases (Nat)"/>
    <property type="match status" value="1"/>
</dbReference>
<protein>
    <submittedName>
        <fullName evidence="1">Uncharacterized protein</fullName>
    </submittedName>
</protein>
<name>A0A377PYI4_9HELI</name>
<sequence>MIEAILIESRIKMGKIDFYTERLMIRQLCENDLEAYFKLLNNPKAHCFKQDKIENIEEARNEIFVKKDKNDGLRIGCMSKTYQRIYRQFIWALGKRYF</sequence>
<dbReference type="AlphaFoldDB" id="A0A377PYI4"/>
<accession>A0A377PYI4</accession>
<organism evidence="1 2">
    <name type="scientific">Helicobacter pullorum</name>
    <dbReference type="NCBI Taxonomy" id="35818"/>
    <lineage>
        <taxon>Bacteria</taxon>
        <taxon>Pseudomonadati</taxon>
        <taxon>Campylobacterota</taxon>
        <taxon>Epsilonproteobacteria</taxon>
        <taxon>Campylobacterales</taxon>
        <taxon>Helicobacteraceae</taxon>
        <taxon>Helicobacter</taxon>
    </lineage>
</organism>
<dbReference type="EMBL" id="UGJF01000001">
    <property type="protein sequence ID" value="STQ87695.1"/>
    <property type="molecule type" value="Genomic_DNA"/>
</dbReference>
<gene>
    <name evidence="1" type="ORF">NCTC13156_00514</name>
</gene>
<proteinExistence type="predicted"/>
<dbReference type="InterPro" id="IPR016181">
    <property type="entry name" value="Acyl_CoA_acyltransferase"/>
</dbReference>
<dbReference type="Gene3D" id="3.40.630.30">
    <property type="match status" value="1"/>
</dbReference>
<dbReference type="Proteomes" id="UP000255269">
    <property type="component" value="Unassembled WGS sequence"/>
</dbReference>
<evidence type="ECO:0000313" key="2">
    <source>
        <dbReference type="Proteomes" id="UP000255269"/>
    </source>
</evidence>
<evidence type="ECO:0000313" key="1">
    <source>
        <dbReference type="EMBL" id="STQ87695.1"/>
    </source>
</evidence>